<feature type="transmembrane region" description="Helical" evidence="4">
    <location>
        <begin position="306"/>
        <end position="334"/>
    </location>
</feature>
<feature type="binding site" evidence="2">
    <location>
        <position position="33"/>
    </location>
    <ligand>
        <name>Zn(2+)</name>
        <dbReference type="ChEBI" id="CHEBI:29105"/>
        <note>catalytic</note>
    </ligand>
</feature>
<dbReference type="OrthoDB" id="5951731at2759"/>
<comment type="caution">
    <text evidence="2">Lacks conserved residue(s) required for the propagation of feature annotation.</text>
</comment>
<keyword evidence="8" id="KW-1185">Reference proteome</keyword>
<dbReference type="PANTHER" id="PTHR11905">
    <property type="entry name" value="ADAM A DISINTEGRIN AND METALLOPROTEASE DOMAIN"/>
    <property type="match status" value="1"/>
</dbReference>
<gene>
    <name evidence="7" type="ORF">BGZ65_003341</name>
</gene>
<dbReference type="AlphaFoldDB" id="A0A9P6IKY8"/>
<dbReference type="GO" id="GO:0046872">
    <property type="term" value="F:metal ion binding"/>
    <property type="evidence" value="ECO:0007669"/>
    <property type="project" value="UniProtKB-KW"/>
</dbReference>
<keyword evidence="2" id="KW-0862">Zinc</keyword>
<accession>A0A9P6IKY8</accession>
<evidence type="ECO:0000256" key="4">
    <source>
        <dbReference type="SAM" id="Phobius"/>
    </source>
</evidence>
<dbReference type="PROSITE" id="PS50215">
    <property type="entry name" value="ADAM_MEPRO"/>
    <property type="match status" value="1"/>
</dbReference>
<sequence length="430" mass="45767">MKTQAQTTQGQQQYTAGTGVSSITPNEWMVVAHEIGHNFGAIHDCNQQTCPSAGQCCPLSNTVCDAGAQFIMNPSESTPTNRFSSCSIKAVCNTIKSASGQCLKPPGTRITQSSETNICGNGLKEAGEECDCGSPQDCAKDTCCDGKTCKLKNGAVCDDINDDCCQNCKLRPAGDVCRKAVSECDIQEVCSGSSSTCPPDERVPNQTPCKGTGNQTGLQCANGQCTSRDLQCLLQDRKGITKQCSATTSCDLTCNDPSGSPMSCTQIPGVFFLDGTSCGFGGTCNAGTCEYTSGVNGVLDWAKKNLMIVVPVVAVLGLIMLCCIWSCCCAGCVARRRQRKIYEKPQRLGSNGHQYTGFVPPQSTTPQGPPQSYPMVPIPPPPQTYQNGQPQPPPFMHHPNNSHHSDNPFGNHNALNLSQQQHRPTQGGYI</sequence>
<evidence type="ECO:0000259" key="6">
    <source>
        <dbReference type="PROSITE" id="PS50215"/>
    </source>
</evidence>
<dbReference type="PANTHER" id="PTHR11905:SF159">
    <property type="entry name" value="ADAM METALLOPROTEASE"/>
    <property type="match status" value="1"/>
</dbReference>
<feature type="compositionally biased region" description="Pro residues" evidence="3">
    <location>
        <begin position="367"/>
        <end position="383"/>
    </location>
</feature>
<dbReference type="GO" id="GO:0006508">
    <property type="term" value="P:proteolysis"/>
    <property type="evidence" value="ECO:0007669"/>
    <property type="project" value="InterPro"/>
</dbReference>
<evidence type="ECO:0000313" key="7">
    <source>
        <dbReference type="EMBL" id="KAF9935511.1"/>
    </source>
</evidence>
<keyword evidence="2" id="KW-0479">Metal-binding</keyword>
<dbReference type="SUPFAM" id="SSF57552">
    <property type="entry name" value="Blood coagulation inhibitor (disintegrin)"/>
    <property type="match status" value="1"/>
</dbReference>
<name>A0A9P6IKY8_9FUNG</name>
<dbReference type="Proteomes" id="UP000749646">
    <property type="component" value="Unassembled WGS sequence"/>
</dbReference>
<feature type="region of interest" description="Disordered" evidence="3">
    <location>
        <begin position="352"/>
        <end position="430"/>
    </location>
</feature>
<dbReference type="FunFam" id="4.10.70.10:FF:000001">
    <property type="entry name" value="Disintegrin and metalloproteinase domain-containing protein 22"/>
    <property type="match status" value="1"/>
</dbReference>
<feature type="compositionally biased region" description="Polar residues" evidence="3">
    <location>
        <begin position="413"/>
        <end position="424"/>
    </location>
</feature>
<keyword evidence="4" id="KW-0472">Membrane</keyword>
<evidence type="ECO:0000256" key="3">
    <source>
        <dbReference type="SAM" id="MobiDB-lite"/>
    </source>
</evidence>
<dbReference type="SUPFAM" id="SSF55486">
    <property type="entry name" value="Metalloproteases ('zincins'), catalytic domain"/>
    <property type="match status" value="1"/>
</dbReference>
<dbReference type="InterPro" id="IPR024079">
    <property type="entry name" value="MetalloPept_cat_dom_sf"/>
</dbReference>
<dbReference type="GO" id="GO:0004222">
    <property type="term" value="F:metalloendopeptidase activity"/>
    <property type="evidence" value="ECO:0007669"/>
    <property type="project" value="InterPro"/>
</dbReference>
<feature type="domain" description="Disintegrin" evidence="5">
    <location>
        <begin position="116"/>
        <end position="205"/>
    </location>
</feature>
<evidence type="ECO:0000313" key="8">
    <source>
        <dbReference type="Proteomes" id="UP000749646"/>
    </source>
</evidence>
<comment type="caution">
    <text evidence="7">The sequence shown here is derived from an EMBL/GenBank/DDBJ whole genome shotgun (WGS) entry which is preliminary data.</text>
</comment>
<feature type="domain" description="Peptidase M12B" evidence="6">
    <location>
        <begin position="29"/>
        <end position="107"/>
    </location>
</feature>
<feature type="binding site" evidence="2">
    <location>
        <position position="43"/>
    </location>
    <ligand>
        <name>Zn(2+)</name>
        <dbReference type="ChEBI" id="CHEBI:29105"/>
        <note>catalytic</note>
    </ligand>
</feature>
<dbReference type="EMBL" id="JAAAHW010009872">
    <property type="protein sequence ID" value="KAF9935511.1"/>
    <property type="molecule type" value="Genomic_DNA"/>
</dbReference>
<dbReference type="InterPro" id="IPR001590">
    <property type="entry name" value="Peptidase_M12B"/>
</dbReference>
<dbReference type="InterPro" id="IPR001762">
    <property type="entry name" value="Disintegrin_dom"/>
</dbReference>
<dbReference type="Gene3D" id="3.40.390.10">
    <property type="entry name" value="Collagenase (Catalytic Domain)"/>
    <property type="match status" value="1"/>
</dbReference>
<evidence type="ECO:0000256" key="1">
    <source>
        <dbReference type="ARBA" id="ARBA00023157"/>
    </source>
</evidence>
<feature type="binding site" evidence="2">
    <location>
        <position position="37"/>
    </location>
    <ligand>
        <name>Zn(2+)</name>
        <dbReference type="ChEBI" id="CHEBI:29105"/>
        <note>catalytic</note>
    </ligand>
</feature>
<reference evidence="7" key="1">
    <citation type="journal article" date="2020" name="Fungal Divers.">
        <title>Resolving the Mortierellaceae phylogeny through synthesis of multi-gene phylogenetics and phylogenomics.</title>
        <authorList>
            <person name="Vandepol N."/>
            <person name="Liber J."/>
            <person name="Desiro A."/>
            <person name="Na H."/>
            <person name="Kennedy M."/>
            <person name="Barry K."/>
            <person name="Grigoriev I.V."/>
            <person name="Miller A.N."/>
            <person name="O'Donnell K."/>
            <person name="Stajich J.E."/>
            <person name="Bonito G."/>
        </authorList>
    </citation>
    <scope>NUCLEOTIDE SEQUENCE</scope>
    <source>
        <strain evidence="7">MES-2147</strain>
    </source>
</reference>
<evidence type="ECO:0008006" key="9">
    <source>
        <dbReference type="Google" id="ProtNLM"/>
    </source>
</evidence>
<organism evidence="7 8">
    <name type="scientific">Modicella reniformis</name>
    <dbReference type="NCBI Taxonomy" id="1440133"/>
    <lineage>
        <taxon>Eukaryota</taxon>
        <taxon>Fungi</taxon>
        <taxon>Fungi incertae sedis</taxon>
        <taxon>Mucoromycota</taxon>
        <taxon>Mortierellomycotina</taxon>
        <taxon>Mortierellomycetes</taxon>
        <taxon>Mortierellales</taxon>
        <taxon>Mortierellaceae</taxon>
        <taxon>Modicella</taxon>
    </lineage>
</organism>
<evidence type="ECO:0000259" key="5">
    <source>
        <dbReference type="PROSITE" id="PS50214"/>
    </source>
</evidence>
<dbReference type="Pfam" id="PF13688">
    <property type="entry name" value="Reprolysin_5"/>
    <property type="match status" value="1"/>
</dbReference>
<evidence type="ECO:0000256" key="2">
    <source>
        <dbReference type="PROSITE-ProRule" id="PRU00276"/>
    </source>
</evidence>
<dbReference type="InterPro" id="IPR036436">
    <property type="entry name" value="Disintegrin_dom_sf"/>
</dbReference>
<dbReference type="PROSITE" id="PS50214">
    <property type="entry name" value="DISINTEGRIN_2"/>
    <property type="match status" value="1"/>
</dbReference>
<proteinExistence type="predicted"/>
<keyword evidence="4" id="KW-1133">Transmembrane helix</keyword>
<dbReference type="Gene3D" id="4.10.70.10">
    <property type="entry name" value="Disintegrin domain"/>
    <property type="match status" value="1"/>
</dbReference>
<protein>
    <recommendedName>
        <fullName evidence="9">Disintegrin domain-containing protein</fullName>
    </recommendedName>
</protein>
<keyword evidence="4" id="KW-0812">Transmembrane</keyword>
<dbReference type="SMART" id="SM00050">
    <property type="entry name" value="DISIN"/>
    <property type="match status" value="1"/>
</dbReference>
<keyword evidence="1" id="KW-1015">Disulfide bond</keyword>
<dbReference type="Pfam" id="PF00200">
    <property type="entry name" value="Disintegrin"/>
    <property type="match status" value="1"/>
</dbReference>
<feature type="active site" evidence="2">
    <location>
        <position position="34"/>
    </location>
</feature>